<dbReference type="FunFam" id="3.10.450.50:FF:000005">
    <property type="entry name" value="Nuclear transport factor 2"/>
    <property type="match status" value="1"/>
</dbReference>
<dbReference type="InterPro" id="IPR045875">
    <property type="entry name" value="NTF2"/>
</dbReference>
<organism evidence="4 5">
    <name type="scientific">Anopheles farauti</name>
    <dbReference type="NCBI Taxonomy" id="69004"/>
    <lineage>
        <taxon>Eukaryota</taxon>
        <taxon>Metazoa</taxon>
        <taxon>Ecdysozoa</taxon>
        <taxon>Arthropoda</taxon>
        <taxon>Hexapoda</taxon>
        <taxon>Insecta</taxon>
        <taxon>Pterygota</taxon>
        <taxon>Neoptera</taxon>
        <taxon>Endopterygota</taxon>
        <taxon>Diptera</taxon>
        <taxon>Nematocera</taxon>
        <taxon>Culicoidea</taxon>
        <taxon>Culicidae</taxon>
        <taxon>Anophelinae</taxon>
        <taxon>Anopheles</taxon>
    </lineage>
</organism>
<dbReference type="Pfam" id="PF02136">
    <property type="entry name" value="NTF2"/>
    <property type="match status" value="1"/>
</dbReference>
<dbReference type="InterPro" id="IPR002075">
    <property type="entry name" value="NTF2_dom"/>
</dbReference>
<dbReference type="PANTHER" id="PTHR12612">
    <property type="entry name" value="NUCLEAR TRANSPORT FACTOR 2"/>
    <property type="match status" value="1"/>
</dbReference>
<evidence type="ECO:0000256" key="1">
    <source>
        <dbReference type="ARBA" id="ARBA00022490"/>
    </source>
</evidence>
<evidence type="ECO:0000313" key="4">
    <source>
        <dbReference type="EnsemblMetazoa" id="AFAF001637-PA"/>
    </source>
</evidence>
<feature type="domain" description="NTF2" evidence="3">
    <location>
        <begin position="10"/>
        <end position="124"/>
    </location>
</feature>
<comment type="function">
    <text evidence="2">Has a role in nuclear-cytoplasmic transport of proteins and mRNAs.</text>
</comment>
<dbReference type="AlphaFoldDB" id="A0A182Q282"/>
<keyword evidence="2" id="KW-0813">Transport</keyword>
<dbReference type="InterPro" id="IPR018222">
    <property type="entry name" value="Nuclear_transport_factor_2_euk"/>
</dbReference>
<dbReference type="CDD" id="cd00780">
    <property type="entry name" value="NTF2"/>
    <property type="match status" value="1"/>
</dbReference>
<dbReference type="SUPFAM" id="SSF54427">
    <property type="entry name" value="NTF2-like"/>
    <property type="match status" value="1"/>
</dbReference>
<dbReference type="EMBL" id="AXCN02000439">
    <property type="status" value="NOT_ANNOTATED_CDS"/>
    <property type="molecule type" value="Genomic_DNA"/>
</dbReference>
<dbReference type="GO" id="GO:0006606">
    <property type="term" value="P:protein import into nucleus"/>
    <property type="evidence" value="ECO:0007669"/>
    <property type="project" value="UniProtKB-ARBA"/>
</dbReference>
<evidence type="ECO:0000256" key="2">
    <source>
        <dbReference type="RuleBase" id="RU369002"/>
    </source>
</evidence>
<accession>A0A182Q282</accession>
<evidence type="ECO:0000313" key="5">
    <source>
        <dbReference type="Proteomes" id="UP000075886"/>
    </source>
</evidence>
<reference evidence="4" key="2">
    <citation type="submission" date="2020-05" db="UniProtKB">
        <authorList>
            <consortium name="EnsemblMetazoa"/>
        </authorList>
    </citation>
    <scope>IDENTIFICATION</scope>
    <source>
        <strain evidence="4">FAR1</strain>
    </source>
</reference>
<dbReference type="GO" id="GO:0051028">
    <property type="term" value="P:mRNA transport"/>
    <property type="evidence" value="ECO:0007669"/>
    <property type="project" value="UniProtKB-UniRule"/>
</dbReference>
<evidence type="ECO:0000259" key="3">
    <source>
        <dbReference type="PROSITE" id="PS50177"/>
    </source>
</evidence>
<dbReference type="STRING" id="69004.A0A182Q282"/>
<keyword evidence="2" id="KW-0653">Protein transport</keyword>
<keyword evidence="5" id="KW-1185">Reference proteome</keyword>
<dbReference type="GO" id="GO:0005737">
    <property type="term" value="C:cytoplasm"/>
    <property type="evidence" value="ECO:0007669"/>
    <property type="project" value="UniProtKB-SubCell"/>
</dbReference>
<dbReference type="EnsemblMetazoa" id="AFAF001637-RA">
    <property type="protein sequence ID" value="AFAF001637-PA"/>
    <property type="gene ID" value="AFAF001637"/>
</dbReference>
<name>A0A182Q282_9DIPT</name>
<reference evidence="5" key="1">
    <citation type="submission" date="2014-01" db="EMBL/GenBank/DDBJ databases">
        <title>The Genome Sequence of Anopheles farauti FAR1 (V2).</title>
        <authorList>
            <consortium name="The Broad Institute Genomics Platform"/>
            <person name="Neafsey D.E."/>
            <person name="Besansky N."/>
            <person name="Howell P."/>
            <person name="Walton C."/>
            <person name="Young S.K."/>
            <person name="Zeng Q."/>
            <person name="Gargeya S."/>
            <person name="Fitzgerald M."/>
            <person name="Haas B."/>
            <person name="Abouelleil A."/>
            <person name="Allen A.W."/>
            <person name="Alvarado L."/>
            <person name="Arachchi H.M."/>
            <person name="Berlin A.M."/>
            <person name="Chapman S.B."/>
            <person name="Gainer-Dewar J."/>
            <person name="Goldberg J."/>
            <person name="Griggs A."/>
            <person name="Gujja S."/>
            <person name="Hansen M."/>
            <person name="Howarth C."/>
            <person name="Imamovic A."/>
            <person name="Ireland A."/>
            <person name="Larimer J."/>
            <person name="McCowan C."/>
            <person name="Murphy C."/>
            <person name="Pearson M."/>
            <person name="Poon T.W."/>
            <person name="Priest M."/>
            <person name="Roberts A."/>
            <person name="Saif S."/>
            <person name="Shea T."/>
            <person name="Sisk P."/>
            <person name="Sykes S."/>
            <person name="Wortman J."/>
            <person name="Nusbaum C."/>
            <person name="Birren B."/>
        </authorList>
    </citation>
    <scope>NUCLEOTIDE SEQUENCE [LARGE SCALE GENOMIC DNA]</scope>
    <source>
        <strain evidence="5">FAR1</strain>
    </source>
</reference>
<dbReference type="Gene3D" id="3.10.450.50">
    <property type="match status" value="1"/>
</dbReference>
<comment type="subcellular location">
    <subcellularLocation>
        <location evidence="2">Cytoplasm</location>
    </subcellularLocation>
    <subcellularLocation>
        <location evidence="2">Nucleus</location>
    </subcellularLocation>
</comment>
<keyword evidence="2" id="KW-0539">Nucleus</keyword>
<dbReference type="InterPro" id="IPR032710">
    <property type="entry name" value="NTF2-like_dom_sf"/>
</dbReference>
<dbReference type="GO" id="GO:0005635">
    <property type="term" value="C:nuclear envelope"/>
    <property type="evidence" value="ECO:0007669"/>
    <property type="project" value="UniProtKB-ARBA"/>
</dbReference>
<proteinExistence type="predicted"/>
<dbReference type="VEuPathDB" id="VectorBase:AFAF001637"/>
<protein>
    <recommendedName>
        <fullName evidence="2">NTF2-related export protein</fullName>
    </recommendedName>
</protein>
<sequence>MAINPQYEEIGKGFVTQYYALFDDSAQRPSLVNLYNAELSFMTFEGQQIQGAAKILEKLQSLTFQNIKRVLTAVDSQPMFDGGVLINVLGRLQCDEDPPHAYSQTFVLKPLGGTFFCAHDIFRLNIHNSA</sequence>
<keyword evidence="1 2" id="KW-0963">Cytoplasm</keyword>
<dbReference type="PROSITE" id="PS50177">
    <property type="entry name" value="NTF2_DOMAIN"/>
    <property type="match status" value="1"/>
</dbReference>
<dbReference type="Proteomes" id="UP000075886">
    <property type="component" value="Unassembled WGS sequence"/>
</dbReference>